<dbReference type="Proteomes" id="UP001589833">
    <property type="component" value="Unassembled WGS sequence"/>
</dbReference>
<dbReference type="EMBL" id="JBHLTR010000054">
    <property type="protein sequence ID" value="MFC0561237.1"/>
    <property type="molecule type" value="Genomic_DNA"/>
</dbReference>
<sequence length="50" mass="5797">MGFWNTVGKIANAGLDKTREMGAEAQDKYDRFDRYYGGYKFASRRQLVQS</sequence>
<gene>
    <name evidence="1" type="ORF">ACFFH4_20020</name>
</gene>
<keyword evidence="2" id="KW-1185">Reference proteome</keyword>
<evidence type="ECO:0000313" key="1">
    <source>
        <dbReference type="EMBL" id="MFC0561237.1"/>
    </source>
</evidence>
<organism evidence="1 2">
    <name type="scientific">Halalkalibacter alkalisediminis</name>
    <dbReference type="NCBI Taxonomy" id="935616"/>
    <lineage>
        <taxon>Bacteria</taxon>
        <taxon>Bacillati</taxon>
        <taxon>Bacillota</taxon>
        <taxon>Bacilli</taxon>
        <taxon>Bacillales</taxon>
        <taxon>Bacillaceae</taxon>
        <taxon>Halalkalibacter</taxon>
    </lineage>
</organism>
<proteinExistence type="predicted"/>
<comment type="caution">
    <text evidence="1">The sequence shown here is derived from an EMBL/GenBank/DDBJ whole genome shotgun (WGS) entry which is preliminary data.</text>
</comment>
<dbReference type="RefSeq" id="WP_273842692.1">
    <property type="nucleotide sequence ID" value="NZ_JAQQWT010000005.1"/>
</dbReference>
<accession>A0ABV6NKD8</accession>
<evidence type="ECO:0000313" key="2">
    <source>
        <dbReference type="Proteomes" id="UP001589833"/>
    </source>
</evidence>
<protein>
    <submittedName>
        <fullName evidence="1">Uncharacterized protein</fullName>
    </submittedName>
</protein>
<reference evidence="1 2" key="1">
    <citation type="submission" date="2024-09" db="EMBL/GenBank/DDBJ databases">
        <authorList>
            <person name="Sun Q."/>
            <person name="Mori K."/>
        </authorList>
    </citation>
    <scope>NUCLEOTIDE SEQUENCE [LARGE SCALE GENOMIC DNA]</scope>
    <source>
        <strain evidence="1 2">NCAIM B.02301</strain>
    </source>
</reference>
<name>A0ABV6NKD8_9BACI</name>